<dbReference type="PROSITE" id="PS50850">
    <property type="entry name" value="MFS"/>
    <property type="match status" value="1"/>
</dbReference>
<feature type="domain" description="Major facilitator superfamily (MFS) profile" evidence="25">
    <location>
        <begin position="965"/>
        <end position="1362"/>
    </location>
</feature>
<evidence type="ECO:0000256" key="19">
    <source>
        <dbReference type="ARBA" id="ARBA00023136"/>
    </source>
</evidence>
<organism evidence="27 28">
    <name type="scientific">Aspergillus niger</name>
    <dbReference type="NCBI Taxonomy" id="5061"/>
    <lineage>
        <taxon>Eukaryota</taxon>
        <taxon>Fungi</taxon>
        <taxon>Dikarya</taxon>
        <taxon>Ascomycota</taxon>
        <taxon>Pezizomycotina</taxon>
        <taxon>Eurotiomycetes</taxon>
        <taxon>Eurotiomycetidae</taxon>
        <taxon>Eurotiales</taxon>
        <taxon>Aspergillaceae</taxon>
        <taxon>Aspergillus</taxon>
        <taxon>Aspergillus subgen. Circumdati</taxon>
    </lineage>
</organism>
<dbReference type="NCBIfam" id="NF009805">
    <property type="entry name" value="PRK13289.1"/>
    <property type="match status" value="1"/>
</dbReference>
<evidence type="ECO:0000256" key="2">
    <source>
        <dbReference type="ARBA" id="ARBA00001974"/>
    </source>
</evidence>
<comment type="similarity">
    <text evidence="5">Belongs to the major facilitator superfamily. Sugar transporter (TC 2.A.1.1) family.</text>
</comment>
<dbReference type="VEuPathDB" id="FungiDB:M747DRAFT_244603"/>
<protein>
    <recommendedName>
        <fullName evidence="6">nitric oxide dioxygenase</fullName>
        <ecNumber evidence="6">1.14.12.17</ecNumber>
    </recommendedName>
</protein>
<evidence type="ECO:0000256" key="9">
    <source>
        <dbReference type="ARBA" id="ARBA00022617"/>
    </source>
</evidence>
<dbReference type="VEuPathDB" id="FungiDB:An18g01760"/>
<dbReference type="GO" id="GO:0019825">
    <property type="term" value="F:oxygen binding"/>
    <property type="evidence" value="ECO:0007669"/>
    <property type="project" value="InterPro"/>
</dbReference>
<keyword evidence="19 23" id="KW-0472">Membrane</keyword>
<comment type="similarity">
    <text evidence="4">In the C-terminal section; belongs to the flavoprotein pyridine nucleotide cytochrome reductase family.</text>
</comment>
<evidence type="ECO:0000256" key="15">
    <source>
        <dbReference type="ARBA" id="ARBA00022989"/>
    </source>
</evidence>
<evidence type="ECO:0000256" key="21">
    <source>
        <dbReference type="ARBA" id="ARBA00049433"/>
    </source>
</evidence>
<dbReference type="VEuPathDB" id="FungiDB:ATCC64974_110410"/>
<dbReference type="SUPFAM" id="SSF46458">
    <property type="entry name" value="Globin-like"/>
    <property type="match status" value="1"/>
</dbReference>
<dbReference type="GO" id="GO:0016020">
    <property type="term" value="C:membrane"/>
    <property type="evidence" value="ECO:0007669"/>
    <property type="project" value="UniProtKB-SubCell"/>
</dbReference>
<keyword evidence="14" id="KW-0521">NADP</keyword>
<dbReference type="InterPro" id="IPR017938">
    <property type="entry name" value="Riboflavin_synthase-like_b-brl"/>
</dbReference>
<evidence type="ECO:0000256" key="3">
    <source>
        <dbReference type="ARBA" id="ARBA00004141"/>
    </source>
</evidence>
<dbReference type="InterPro" id="IPR012292">
    <property type="entry name" value="Globin/Proto"/>
</dbReference>
<dbReference type="InterPro" id="IPR000971">
    <property type="entry name" value="Globin"/>
</dbReference>
<feature type="transmembrane region" description="Helical" evidence="23">
    <location>
        <begin position="1002"/>
        <end position="1023"/>
    </location>
</feature>
<dbReference type="Gene3D" id="1.20.1250.20">
    <property type="entry name" value="MFS general substrate transporter like domains"/>
    <property type="match status" value="1"/>
</dbReference>
<dbReference type="Pfam" id="PF00083">
    <property type="entry name" value="Sugar_tr"/>
    <property type="match status" value="1"/>
</dbReference>
<feature type="domain" description="Globin" evidence="24">
    <location>
        <begin position="45"/>
        <end position="182"/>
    </location>
</feature>
<evidence type="ECO:0000256" key="17">
    <source>
        <dbReference type="ARBA" id="ARBA00023004"/>
    </source>
</evidence>
<comment type="catalytic activity">
    <reaction evidence="21">
        <text>2 nitric oxide + NADPH + 2 O2 = 2 nitrate + NADP(+) + H(+)</text>
        <dbReference type="Rhea" id="RHEA:19465"/>
        <dbReference type="ChEBI" id="CHEBI:15378"/>
        <dbReference type="ChEBI" id="CHEBI:15379"/>
        <dbReference type="ChEBI" id="CHEBI:16480"/>
        <dbReference type="ChEBI" id="CHEBI:17632"/>
        <dbReference type="ChEBI" id="CHEBI:57783"/>
        <dbReference type="ChEBI" id="CHEBI:58349"/>
        <dbReference type="EC" id="1.14.12.17"/>
    </reaction>
</comment>
<accession>A0A505HNQ8</accession>
<proteinExistence type="inferred from homology"/>
<dbReference type="Gene3D" id="2.40.30.10">
    <property type="entry name" value="Translation factors"/>
    <property type="match status" value="1"/>
</dbReference>
<dbReference type="PANTHER" id="PTHR43396:SF3">
    <property type="entry name" value="FLAVOHEMOPROTEIN"/>
    <property type="match status" value="1"/>
</dbReference>
<evidence type="ECO:0000256" key="16">
    <source>
        <dbReference type="ARBA" id="ARBA00023002"/>
    </source>
</evidence>
<keyword evidence="11 23" id="KW-0812">Transmembrane</keyword>
<dbReference type="PROSITE" id="PS00216">
    <property type="entry name" value="SUGAR_TRANSPORT_1"/>
    <property type="match status" value="1"/>
</dbReference>
<dbReference type="VEuPathDB" id="FungiDB:An18g01770"/>
<dbReference type="CDD" id="cd08922">
    <property type="entry name" value="FHb-globin"/>
    <property type="match status" value="1"/>
</dbReference>
<keyword evidence="18" id="KW-0520">NAD</keyword>
<dbReference type="FunFam" id="3.40.50.80:FF:000010">
    <property type="entry name" value="Flavohemoprotein"/>
    <property type="match status" value="1"/>
</dbReference>
<dbReference type="Proteomes" id="UP000197666">
    <property type="component" value="Unassembled WGS sequence"/>
</dbReference>
<evidence type="ECO:0000256" key="20">
    <source>
        <dbReference type="ARBA" id="ARBA00048649"/>
    </source>
</evidence>
<dbReference type="PRINTS" id="PR00171">
    <property type="entry name" value="SUGRTRNSPORT"/>
</dbReference>
<dbReference type="VEuPathDB" id="FungiDB:ASPNIDRAFT2_1188093"/>
<dbReference type="SUPFAM" id="SSF103473">
    <property type="entry name" value="MFS general substrate transporter"/>
    <property type="match status" value="1"/>
</dbReference>
<feature type="transmembrane region" description="Helical" evidence="23">
    <location>
        <begin position="1344"/>
        <end position="1361"/>
    </location>
</feature>
<comment type="cofactor">
    <cofactor evidence="2">
        <name>FAD</name>
        <dbReference type="ChEBI" id="CHEBI:57692"/>
    </cofactor>
</comment>
<dbReference type="GO" id="GO:0046872">
    <property type="term" value="F:metal ion binding"/>
    <property type="evidence" value="ECO:0007669"/>
    <property type="project" value="UniProtKB-KW"/>
</dbReference>
<evidence type="ECO:0000259" key="24">
    <source>
        <dbReference type="PROSITE" id="PS01033"/>
    </source>
</evidence>
<sequence length="1362" mass="150678">MDRRVTIASQVAIAAVAGYCIYKAFNARQQQKSLKDAVPKSSAAPLTPEQIKIIKATVPVLQEYGTKITTAFYKNMLTAHPELNAVFNTANQVNGHQARALAGALFAYASHIDDLGALGPAVELICNKHASLYIQADEYKIVGKYLLEAMKEVLGDACTDDILDAWGAAYWALADIMINREAALYKQSQGWTNWRQFRISKKVPESDEITSFYLEPVDGKPLPPFRPGQYISVSVQVPELKYPQARQYSLSDTSRSDYYRISVKKETGLDPRAPGAKRHPGYVSNVLHDMIKEGDLIDVSHPYGDFFLSTAEATHPIVLLSAGVGMTPMMSILNTITKKKQRKIHFIHGSRTTEARAFKSHVQKLEKEIPNMQVTYFLSRPGDSDQLGVDYHHAGRIDLQKLDGPSHLYLDNPSTEYYICGPDTFMTQMEEALKAYGVGDDRIKMELFVVFLQVKDPFADDEEPTFLLEKHRSVTATPITPASEQEVIARSAHSSALPTGNGVLTAILIRHFKEGPSQWLDCFDTNAYYSIKVPVMVATRPMLKAAACALAAKHLHRMCQGDACRMLQLAHLRNSPLQWAVGGVDLKYESVRLYDEAIRYLKDAIRLEIPNSRRDEMFAVVAILCMYELIDAPSTEWRAHLSALPFLYCGTVDDFSSTSSLPNSLLHISRSVFWSLVRQDCLSAFINETQTRLNLFDLVIWRNFGLNISAHGHLLPPSVSSTTINTPISSSPSPHARVPSHSAWLEEDTLSNALVWIMGKIINFITSGDGINPGDYESPPGQRPCFGTTQEDLLERWKLLEFELTAWYDTLPDSFKPSGRTQLFLSNLDPTHQEPIPTPTENVGDADTIDAISFIIPMCAVTIQTYHMGRILLLSNMPQESTAIRSTVTARLRHYRQIAGLVVRHAREICGISLAGLPDAILSHTVQPLFVAGQCFEGDAERQLVVDLLRRVESDTGWATEYRVKELQKQWADGGLRMDTGIIGSVVVMDQFKQKFGSFSSIVHGLIVSSILIPAAFSSFFGGKLADWIGRPKSITIGALIFGIGCAIEAGAVHLAMFIVGRVVEGLGEGLYLGTLVVYICEISPPSQRGPLTTGPQLLITMGLVVGFFTCYGCEKLHSSMAWRTPFTVLACISIVFSLAAFLWLIDSPRWLTLHNRVDDATRAWEYLQVSEADREELLEEEEQVDVHEEALTHPLAPTGSILAPNTLDQVVSRHSRVSHRTKPKGIEEATLFDAFKPDVRNRTLLGLFLMGMQQLAGIDGVLYYAPMLFEQAGMTSSQASFLASGVSGIVIFVVTIPALIYADSWGRRSNVILGGLGLTITMFVIGSLYAADAVHHSTGAGRWVVIVAIYLFAAIYSVSWG</sequence>
<evidence type="ECO:0000256" key="5">
    <source>
        <dbReference type="ARBA" id="ARBA00010992"/>
    </source>
</evidence>
<feature type="transmembrane region" description="Helical" evidence="23">
    <location>
        <begin position="1245"/>
        <end position="1270"/>
    </location>
</feature>
<comment type="caution">
    <text evidence="27">The sequence shown here is derived from an EMBL/GenBank/DDBJ whole genome shotgun (WGS) entry which is preliminary data.</text>
</comment>
<dbReference type="PROSITE" id="PS01033">
    <property type="entry name" value="GLOBIN"/>
    <property type="match status" value="1"/>
</dbReference>
<dbReference type="CDD" id="cd06184">
    <property type="entry name" value="flavohem_like_fad_nad_binding"/>
    <property type="match status" value="1"/>
</dbReference>
<keyword evidence="17" id="KW-0408">Iron</keyword>
<dbReference type="PROSITE" id="PS00217">
    <property type="entry name" value="SUGAR_TRANSPORT_2"/>
    <property type="match status" value="1"/>
</dbReference>
<dbReference type="VEuPathDB" id="FungiDB:M747DRAFT_292557"/>
<dbReference type="InterPro" id="IPR003663">
    <property type="entry name" value="Sugar/inositol_transpt"/>
</dbReference>
<evidence type="ECO:0000256" key="1">
    <source>
        <dbReference type="ARBA" id="ARBA00001970"/>
    </source>
</evidence>
<feature type="domain" description="FAD-binding FR-type" evidence="26">
    <location>
        <begin position="192"/>
        <end position="309"/>
    </location>
</feature>
<dbReference type="Pfam" id="PF11951">
    <property type="entry name" value="Fungal_trans_2"/>
    <property type="match status" value="1"/>
</dbReference>
<keyword evidence="7" id="KW-0813">Transport</keyword>
<dbReference type="InterPro" id="IPR009050">
    <property type="entry name" value="Globin-like_sf"/>
</dbReference>
<keyword evidence="12" id="KW-0479">Metal-binding</keyword>
<dbReference type="SUPFAM" id="SSF63380">
    <property type="entry name" value="Riboflavin synthase domain-like"/>
    <property type="match status" value="1"/>
</dbReference>
<evidence type="ECO:0000256" key="14">
    <source>
        <dbReference type="ARBA" id="ARBA00022857"/>
    </source>
</evidence>
<feature type="transmembrane region" description="Helical" evidence="23">
    <location>
        <begin position="1282"/>
        <end position="1301"/>
    </location>
</feature>
<dbReference type="Gene3D" id="1.10.490.10">
    <property type="entry name" value="Globins"/>
    <property type="match status" value="1"/>
</dbReference>
<evidence type="ECO:0000256" key="7">
    <source>
        <dbReference type="ARBA" id="ARBA00022448"/>
    </source>
</evidence>
<comment type="catalytic activity">
    <reaction evidence="20">
        <text>2 nitric oxide + NADH + 2 O2 = 2 nitrate + NAD(+) + H(+)</text>
        <dbReference type="Rhea" id="RHEA:19469"/>
        <dbReference type="ChEBI" id="CHEBI:15378"/>
        <dbReference type="ChEBI" id="CHEBI:15379"/>
        <dbReference type="ChEBI" id="CHEBI:16480"/>
        <dbReference type="ChEBI" id="CHEBI:17632"/>
        <dbReference type="ChEBI" id="CHEBI:57540"/>
        <dbReference type="ChEBI" id="CHEBI:57945"/>
        <dbReference type="EC" id="1.14.12.17"/>
    </reaction>
</comment>
<dbReference type="InterPro" id="IPR020846">
    <property type="entry name" value="MFS_dom"/>
</dbReference>
<dbReference type="InterPro" id="IPR017927">
    <property type="entry name" value="FAD-bd_FR_type"/>
</dbReference>
<dbReference type="EC" id="1.14.12.17" evidence="6"/>
<comment type="subcellular location">
    <subcellularLocation>
        <location evidence="3">Membrane</location>
        <topology evidence="3">Multi-pass membrane protein</topology>
    </subcellularLocation>
</comment>
<evidence type="ECO:0000256" key="12">
    <source>
        <dbReference type="ARBA" id="ARBA00022723"/>
    </source>
</evidence>
<evidence type="ECO:0000256" key="11">
    <source>
        <dbReference type="ARBA" id="ARBA00022692"/>
    </source>
</evidence>
<keyword evidence="16" id="KW-0560">Oxidoreductase</keyword>
<dbReference type="VEuPathDB" id="FungiDB:M747DRAFT_355852"/>
<dbReference type="InterPro" id="IPR005828">
    <property type="entry name" value="MFS_sugar_transport-like"/>
</dbReference>
<dbReference type="Gene3D" id="3.40.50.80">
    <property type="entry name" value="Nucleotide-binding domain of ferredoxin-NADP reductase (FNR) module"/>
    <property type="match status" value="1"/>
</dbReference>
<gene>
    <name evidence="27" type="ORF">CAN33_0038820</name>
</gene>
<dbReference type="PANTHER" id="PTHR43396">
    <property type="entry name" value="FLAVOHEMOPROTEIN"/>
    <property type="match status" value="1"/>
</dbReference>
<feature type="transmembrane region" description="Helical" evidence="23">
    <location>
        <begin position="1126"/>
        <end position="1146"/>
    </location>
</feature>
<dbReference type="InterPro" id="IPR005829">
    <property type="entry name" value="Sugar_transporter_CS"/>
</dbReference>
<dbReference type="EMBL" id="NKJJ02000001">
    <property type="protein sequence ID" value="TPR01341.1"/>
    <property type="molecule type" value="Genomic_DNA"/>
</dbReference>
<dbReference type="GO" id="GO:0071949">
    <property type="term" value="F:FAD binding"/>
    <property type="evidence" value="ECO:0007669"/>
    <property type="project" value="TreeGrafter"/>
</dbReference>
<evidence type="ECO:0000256" key="18">
    <source>
        <dbReference type="ARBA" id="ARBA00023027"/>
    </source>
</evidence>
<reference evidence="28" key="1">
    <citation type="submission" date="2018-10" db="EMBL/GenBank/DDBJ databases">
        <title>FDA dAtabase for Regulatory Grade micrObial Sequences (FDA-ARGOS): Supporting development and validation of Infectious Disease Dx tests.</title>
        <authorList>
            <person name="Kerrigan L."/>
            <person name="Tallon L."/>
            <person name="Sadzewicz L."/>
            <person name="Sengamalay N."/>
            <person name="Ott S."/>
            <person name="Godinez A."/>
            <person name="Nagaraj S."/>
            <person name="Vavikolanu K."/>
            <person name="Nadendla S."/>
            <person name="George J."/>
            <person name="Sichtig H."/>
        </authorList>
    </citation>
    <scope>NUCLEOTIDE SEQUENCE [LARGE SCALE GENOMIC DNA]</scope>
    <source>
        <strain evidence="28">FDAARGOS_311</strain>
    </source>
</reference>
<evidence type="ECO:0000256" key="13">
    <source>
        <dbReference type="ARBA" id="ARBA00022827"/>
    </source>
</evidence>
<dbReference type="SUPFAM" id="SSF52343">
    <property type="entry name" value="Ferredoxin reductase-like, C-terminal NADP-linked domain"/>
    <property type="match status" value="1"/>
</dbReference>
<evidence type="ECO:0000256" key="8">
    <source>
        <dbReference type="ARBA" id="ARBA00022575"/>
    </source>
</evidence>
<dbReference type="GO" id="GO:0008941">
    <property type="term" value="F:nitric oxide dioxygenase NAD(P)H activity"/>
    <property type="evidence" value="ECO:0007669"/>
    <property type="project" value="UniProtKB-EC"/>
</dbReference>
<dbReference type="InterPro" id="IPR036259">
    <property type="entry name" value="MFS_trans_sf"/>
</dbReference>
<evidence type="ECO:0000313" key="27">
    <source>
        <dbReference type="EMBL" id="TPR01341.1"/>
    </source>
</evidence>
<keyword evidence="8" id="KW-0216">Detoxification</keyword>
<evidence type="ECO:0000256" key="4">
    <source>
        <dbReference type="ARBA" id="ARBA00006401"/>
    </source>
</evidence>
<keyword evidence="9" id="KW-0349">Heme</keyword>
<dbReference type="FunFam" id="1.10.490.10:FF:000003">
    <property type="entry name" value="Flavohemoprotein"/>
    <property type="match status" value="1"/>
</dbReference>
<dbReference type="PROSITE" id="PS51384">
    <property type="entry name" value="FAD_FR"/>
    <property type="match status" value="1"/>
</dbReference>
<feature type="transmembrane region" description="Helical" evidence="23">
    <location>
        <begin position="1313"/>
        <end position="1332"/>
    </location>
</feature>
<evidence type="ECO:0000313" key="28">
    <source>
        <dbReference type="Proteomes" id="UP000197666"/>
    </source>
</evidence>
<keyword evidence="13" id="KW-0274">FAD</keyword>
<comment type="function">
    <text evidence="22">In the presence of oxygen and NADH, it has NADH oxidase activity, which leads to the generation of superoxide and H(2)O(2). Under anaerobic conditions, it also exhibits nitric oxide reductase and FAD reductase activities. However, all these reactions are much lower than NOD activity.</text>
</comment>
<dbReference type="FunFam" id="2.40.30.10:FF:000034">
    <property type="entry name" value="Flavohemoprotein"/>
    <property type="match status" value="1"/>
</dbReference>
<dbReference type="VEuPathDB" id="FungiDB:ATCC64974_110390"/>
<dbReference type="VEuPathDB" id="FungiDB:An18g01780"/>
<dbReference type="InterPro" id="IPR021858">
    <property type="entry name" value="Fun_TF"/>
</dbReference>
<dbReference type="GO" id="GO:0020037">
    <property type="term" value="F:heme binding"/>
    <property type="evidence" value="ECO:0007669"/>
    <property type="project" value="InterPro"/>
</dbReference>
<dbReference type="GO" id="GO:0046210">
    <property type="term" value="P:nitric oxide catabolic process"/>
    <property type="evidence" value="ECO:0007669"/>
    <property type="project" value="TreeGrafter"/>
</dbReference>
<name>A0A505HNQ8_ASPNG</name>
<dbReference type="GO" id="GO:0009636">
    <property type="term" value="P:response to toxic substance"/>
    <property type="evidence" value="ECO:0007669"/>
    <property type="project" value="UniProtKB-KW"/>
</dbReference>
<keyword evidence="10" id="KW-0285">Flavoprotein</keyword>
<evidence type="ECO:0000259" key="25">
    <source>
        <dbReference type="PROSITE" id="PS50850"/>
    </source>
</evidence>
<dbReference type="VEuPathDB" id="FungiDB:ATCC64974_110400"/>
<evidence type="ECO:0000256" key="23">
    <source>
        <dbReference type="SAM" id="Phobius"/>
    </source>
</evidence>
<dbReference type="GO" id="GO:0071500">
    <property type="term" value="P:cellular response to nitrosative stress"/>
    <property type="evidence" value="ECO:0007669"/>
    <property type="project" value="TreeGrafter"/>
</dbReference>
<evidence type="ECO:0000259" key="26">
    <source>
        <dbReference type="PROSITE" id="PS51384"/>
    </source>
</evidence>
<evidence type="ECO:0000256" key="6">
    <source>
        <dbReference type="ARBA" id="ARBA00012229"/>
    </source>
</evidence>
<comment type="cofactor">
    <cofactor evidence="1">
        <name>heme b</name>
        <dbReference type="ChEBI" id="CHEBI:60344"/>
    </cofactor>
</comment>
<keyword evidence="15 23" id="KW-1133">Transmembrane helix</keyword>
<evidence type="ECO:0000256" key="22">
    <source>
        <dbReference type="ARBA" id="ARBA00056398"/>
    </source>
</evidence>
<dbReference type="Pfam" id="PF00042">
    <property type="entry name" value="Globin"/>
    <property type="match status" value="1"/>
</dbReference>
<dbReference type="InterPro" id="IPR039261">
    <property type="entry name" value="FNR_nucleotide-bd"/>
</dbReference>
<dbReference type="GO" id="GO:0022857">
    <property type="term" value="F:transmembrane transporter activity"/>
    <property type="evidence" value="ECO:0007669"/>
    <property type="project" value="InterPro"/>
</dbReference>
<feature type="transmembrane region" description="Helical" evidence="23">
    <location>
        <begin position="1035"/>
        <end position="1060"/>
    </location>
</feature>
<evidence type="ECO:0000256" key="10">
    <source>
        <dbReference type="ARBA" id="ARBA00022630"/>
    </source>
</evidence>
<dbReference type="InterPro" id="IPR001433">
    <property type="entry name" value="OxRdtase_FAD/NAD-bd"/>
</dbReference>
<dbReference type="Pfam" id="PF00175">
    <property type="entry name" value="NAD_binding_1"/>
    <property type="match status" value="1"/>
</dbReference>